<proteinExistence type="predicted"/>
<dbReference type="Pfam" id="PF19700">
    <property type="entry name" value="DUF6198"/>
    <property type="match status" value="1"/>
</dbReference>
<keyword evidence="1" id="KW-1133">Transmembrane helix</keyword>
<keyword evidence="1" id="KW-0812">Transmembrane</keyword>
<feature type="transmembrane region" description="Helical" evidence="1">
    <location>
        <begin position="7"/>
        <end position="29"/>
    </location>
</feature>
<evidence type="ECO:0000256" key="1">
    <source>
        <dbReference type="SAM" id="Phobius"/>
    </source>
</evidence>
<dbReference type="InterPro" id="IPR038750">
    <property type="entry name" value="YczE/YyaS-like"/>
</dbReference>
<evidence type="ECO:0000313" key="3">
    <source>
        <dbReference type="Proteomes" id="UP000190042"/>
    </source>
</evidence>
<sequence length="217" mass="24233">MYMRNLLAWRWIFFIGGMMIMSLGISLTIKGQRLGIGPWDVLHVGLFQNIGLTIGSWSIITGFIIVTVTSLVLRQWPRWGTWLNMMMIGLFIDFFNWLLPDLTSLTAQIISFVLGVLVLSYGVGIYVSPNLGAGPRDSLMLLFVEKFGWSLRLVRSGIEATVTLVGFLLGGPVGVGTLLVVLFCGQLIQIALPQCREILLKITDQEDEKVLWHYKGA</sequence>
<accession>A0A1T4Y6Z6</accession>
<organism evidence="2 3">
    <name type="scientific">Sporosarcina newyorkensis</name>
    <dbReference type="NCBI Taxonomy" id="759851"/>
    <lineage>
        <taxon>Bacteria</taxon>
        <taxon>Bacillati</taxon>
        <taxon>Bacillota</taxon>
        <taxon>Bacilli</taxon>
        <taxon>Bacillales</taxon>
        <taxon>Caryophanaceae</taxon>
        <taxon>Sporosarcina</taxon>
    </lineage>
</organism>
<gene>
    <name evidence="2" type="ORF">SAMN04244570_1862</name>
</gene>
<name>A0A1T4Y6Z6_9BACL</name>
<feature type="transmembrane region" description="Helical" evidence="1">
    <location>
        <begin position="164"/>
        <end position="192"/>
    </location>
</feature>
<feature type="transmembrane region" description="Helical" evidence="1">
    <location>
        <begin position="105"/>
        <end position="127"/>
    </location>
</feature>
<dbReference type="AlphaFoldDB" id="A0A1T4Y6Z6"/>
<keyword evidence="3" id="KW-1185">Reference proteome</keyword>
<keyword evidence="1" id="KW-0472">Membrane</keyword>
<evidence type="ECO:0008006" key="4">
    <source>
        <dbReference type="Google" id="ProtNLM"/>
    </source>
</evidence>
<feature type="transmembrane region" description="Helical" evidence="1">
    <location>
        <begin position="49"/>
        <end position="73"/>
    </location>
</feature>
<feature type="transmembrane region" description="Helical" evidence="1">
    <location>
        <begin position="80"/>
        <end position="99"/>
    </location>
</feature>
<dbReference type="PANTHER" id="PTHR40078">
    <property type="entry name" value="INTEGRAL MEMBRANE PROTEIN-RELATED"/>
    <property type="match status" value="1"/>
</dbReference>
<evidence type="ECO:0000313" key="2">
    <source>
        <dbReference type="EMBL" id="SKA97433.1"/>
    </source>
</evidence>
<dbReference type="Proteomes" id="UP000190042">
    <property type="component" value="Unassembled WGS sequence"/>
</dbReference>
<reference evidence="3" key="1">
    <citation type="submission" date="2017-02" db="EMBL/GenBank/DDBJ databases">
        <authorList>
            <person name="Varghese N."/>
            <person name="Submissions S."/>
        </authorList>
    </citation>
    <scope>NUCLEOTIDE SEQUENCE [LARGE SCALE GENOMIC DNA]</scope>
    <source>
        <strain evidence="3">DSM 23966</strain>
    </source>
</reference>
<dbReference type="EMBL" id="FUYJ01000003">
    <property type="protein sequence ID" value="SKA97433.1"/>
    <property type="molecule type" value="Genomic_DNA"/>
</dbReference>
<protein>
    <recommendedName>
        <fullName evidence="4">Membrane protein YczE</fullName>
    </recommendedName>
</protein>
<dbReference type="PANTHER" id="PTHR40078:SF1">
    <property type="entry name" value="INTEGRAL MEMBRANE PROTEIN"/>
    <property type="match status" value="1"/>
</dbReference>